<reference evidence="1" key="1">
    <citation type="submission" date="2020-05" db="EMBL/GenBank/DDBJ databases">
        <authorList>
            <person name="Chiriac C."/>
            <person name="Salcher M."/>
            <person name="Ghai R."/>
            <person name="Kavagutti S V."/>
        </authorList>
    </citation>
    <scope>NUCLEOTIDE SEQUENCE</scope>
</reference>
<organism evidence="1">
    <name type="scientific">uncultured Caudovirales phage</name>
    <dbReference type="NCBI Taxonomy" id="2100421"/>
    <lineage>
        <taxon>Viruses</taxon>
        <taxon>Duplodnaviria</taxon>
        <taxon>Heunggongvirae</taxon>
        <taxon>Uroviricota</taxon>
        <taxon>Caudoviricetes</taxon>
        <taxon>Peduoviridae</taxon>
        <taxon>Maltschvirus</taxon>
        <taxon>Maltschvirus maltsch</taxon>
    </lineage>
</organism>
<dbReference type="EMBL" id="LR798294">
    <property type="protein sequence ID" value="CAB5221767.1"/>
    <property type="molecule type" value="Genomic_DNA"/>
</dbReference>
<sequence length="132" mass="14621">MKTFFAARQALLEEACPEPIKNLELNIKNRQHAIDEYVYGPANPKEPGDFWSRIGKVWGISDKEASTMRCGNCAAFNVSERIKDCISTHIGDGKEDGEAVVELAELGYCELLHFKCAGSRTCSAWLVNGPLK</sequence>
<proteinExistence type="predicted"/>
<gene>
    <name evidence="1" type="ORF">UFOVP242_64</name>
</gene>
<protein>
    <submittedName>
        <fullName evidence="1">Uncharacterized protein</fullName>
    </submittedName>
</protein>
<evidence type="ECO:0000313" key="1">
    <source>
        <dbReference type="EMBL" id="CAB5221767.1"/>
    </source>
</evidence>
<name>A0A6J7WVK2_9CAUD</name>
<accession>A0A6J7WVK2</accession>